<evidence type="ECO:0000256" key="7">
    <source>
        <dbReference type="ARBA" id="ARBA00023098"/>
    </source>
</evidence>
<dbReference type="PROSITE" id="PS50989">
    <property type="entry name" value="COA_CT_CTER"/>
    <property type="match status" value="1"/>
</dbReference>
<dbReference type="Gene3D" id="3.90.226.10">
    <property type="entry name" value="2-enoyl-CoA Hydratase, Chain A, domain 1"/>
    <property type="match status" value="1"/>
</dbReference>
<dbReference type="Pfam" id="PF03255">
    <property type="entry name" value="ACCA"/>
    <property type="match status" value="1"/>
</dbReference>
<dbReference type="RefSeq" id="WP_215216649.1">
    <property type="nucleotide sequence ID" value="NZ_CP075587.1"/>
</dbReference>
<sequence length="323" mass="36750">MLAHEKQIVEYEKTISQLKEQNKKDSTLWTEDEIEQLETKLEKLKKNICSQLTPWERVTISRHPKRPKATDYIRNLTEKFIELHGDRAFGDDPAIICGLAKIDDVNFMVIAQEKGHDTESRLHRNFGMPHPEGYRKALRYMRLAAKFHLPILCLIDTPGAYPGLAAEERGQGWAIAQNLFEMSRLSTPIIAILIGEGCSGGALGIGVADVIGMLEHSYYSVISPEAGSSILWKDTNQNETAAKALRMHVEDLLKFKIVDAKIEEPLGGAHHDPSFIYAQVKRYVLEQYKRLTHIDPDVLVEQRYQKYRQIGKFLVEDTGLPQE</sequence>
<dbReference type="Proteomes" id="UP000826014">
    <property type="component" value="Chromosome"/>
</dbReference>
<evidence type="ECO:0000256" key="8">
    <source>
        <dbReference type="ARBA" id="ARBA00023160"/>
    </source>
</evidence>
<dbReference type="InterPro" id="IPR001095">
    <property type="entry name" value="Acetyl_CoA_COase_a_su"/>
</dbReference>
<dbReference type="EC" id="2.1.3.15" evidence="10"/>
<accession>A0ABX8V055</accession>
<gene>
    <name evidence="10" type="primary">accA</name>
    <name evidence="13" type="ORF">RHABOEDO_000742</name>
</gene>
<keyword evidence="3 10" id="KW-0808">Transferase</keyword>
<comment type="subcellular location">
    <subcellularLocation>
        <location evidence="10">Cytoplasm</location>
    </subcellularLocation>
</comment>
<evidence type="ECO:0000313" key="14">
    <source>
        <dbReference type="Proteomes" id="UP000826014"/>
    </source>
</evidence>
<keyword evidence="4 10" id="KW-0547">Nucleotide-binding</keyword>
<evidence type="ECO:0000256" key="4">
    <source>
        <dbReference type="ARBA" id="ARBA00022741"/>
    </source>
</evidence>
<dbReference type="PANTHER" id="PTHR42853:SF3">
    <property type="entry name" value="ACETYL-COENZYME A CARBOXYLASE CARBOXYL TRANSFERASE SUBUNIT ALPHA, CHLOROPLASTIC"/>
    <property type="match status" value="1"/>
</dbReference>
<dbReference type="SUPFAM" id="SSF52096">
    <property type="entry name" value="ClpP/crotonase"/>
    <property type="match status" value="1"/>
</dbReference>
<protein>
    <recommendedName>
        <fullName evidence="10">Acetyl-coenzyme A carboxylase carboxyl transferase subunit alpha</fullName>
        <shortName evidence="10">ACCase subunit alpha</shortName>
        <shortName evidence="10">Acetyl-CoA carboxylase carboxyltransferase subunit alpha</shortName>
        <ecNumber evidence="10">2.1.3.15</ecNumber>
    </recommendedName>
</protein>
<evidence type="ECO:0000256" key="2">
    <source>
        <dbReference type="ARBA" id="ARBA00022516"/>
    </source>
</evidence>
<dbReference type="NCBIfam" id="NF041504">
    <property type="entry name" value="AccA_sub"/>
    <property type="match status" value="1"/>
</dbReference>
<organism evidence="13 14">
    <name type="scientific">Candidatus Rhabdochlamydia oedothoracis</name>
    <dbReference type="NCBI Taxonomy" id="2720720"/>
    <lineage>
        <taxon>Bacteria</taxon>
        <taxon>Pseudomonadati</taxon>
        <taxon>Chlamydiota</taxon>
        <taxon>Chlamydiia</taxon>
        <taxon>Parachlamydiales</taxon>
        <taxon>Candidatus Rhabdochlamydiaceae</taxon>
        <taxon>Candidatus Rhabdochlamydia</taxon>
    </lineage>
</organism>
<keyword evidence="14" id="KW-1185">Reference proteome</keyword>
<feature type="coiled-coil region" evidence="11">
    <location>
        <begin position="1"/>
        <end position="47"/>
    </location>
</feature>
<comment type="function">
    <text evidence="10">Component of the acetyl coenzyme A carboxylase (ACC) complex. First, biotin carboxylase catalyzes the carboxylation of biotin on its carrier protein (BCCP) and then the CO(2) group is transferred by the carboxyltransferase to acetyl-CoA to form malonyl-CoA.</text>
</comment>
<dbReference type="InterPro" id="IPR011763">
    <property type="entry name" value="COA_CT_C"/>
</dbReference>
<reference evidence="13 14" key="1">
    <citation type="journal article" date="2022" name="bioRxiv">
        <title>Ecology and evolution of chlamydial symbionts of arthropods.</title>
        <authorList>
            <person name="Halter T."/>
            <person name="Koestlbacher S."/>
            <person name="Collingro A."/>
            <person name="Sixt B.S."/>
            <person name="Toenshoff E.R."/>
            <person name="Hendrickx F."/>
            <person name="Kostanjsek R."/>
            <person name="Horn M."/>
        </authorList>
    </citation>
    <scope>NUCLEOTIDE SEQUENCE [LARGE SCALE GENOMIC DNA]</scope>
    <source>
        <strain evidence="13">W744xW776</strain>
    </source>
</reference>
<comment type="similarity">
    <text evidence="10">Belongs to the AccA family.</text>
</comment>
<evidence type="ECO:0000256" key="11">
    <source>
        <dbReference type="SAM" id="Coils"/>
    </source>
</evidence>
<keyword evidence="6 10" id="KW-0067">ATP-binding</keyword>
<dbReference type="NCBIfam" id="NF004344">
    <property type="entry name" value="PRK05724.1"/>
    <property type="match status" value="1"/>
</dbReference>
<feature type="domain" description="CoA carboxyltransferase C-terminal" evidence="12">
    <location>
        <begin position="36"/>
        <end position="290"/>
    </location>
</feature>
<evidence type="ECO:0000313" key="13">
    <source>
        <dbReference type="EMBL" id="QYF48559.1"/>
    </source>
</evidence>
<dbReference type="GO" id="GO:0016740">
    <property type="term" value="F:transferase activity"/>
    <property type="evidence" value="ECO:0007669"/>
    <property type="project" value="UniProtKB-KW"/>
</dbReference>
<dbReference type="HAMAP" id="MF_00823">
    <property type="entry name" value="AcetylCoA_CT_alpha"/>
    <property type="match status" value="1"/>
</dbReference>
<comment type="pathway">
    <text evidence="1 10">Lipid metabolism; malonyl-CoA biosynthesis; malonyl-CoA from acetyl-CoA: step 1/1.</text>
</comment>
<keyword evidence="11" id="KW-0175">Coiled coil</keyword>
<keyword evidence="10" id="KW-0963">Cytoplasm</keyword>
<evidence type="ECO:0000256" key="5">
    <source>
        <dbReference type="ARBA" id="ARBA00022832"/>
    </source>
</evidence>
<proteinExistence type="inferred from homology"/>
<dbReference type="EMBL" id="CP075587">
    <property type="protein sequence ID" value="QYF48559.1"/>
    <property type="molecule type" value="Genomic_DNA"/>
</dbReference>
<dbReference type="PRINTS" id="PR01069">
    <property type="entry name" value="ACCCTRFRASEA"/>
</dbReference>
<evidence type="ECO:0000259" key="12">
    <source>
        <dbReference type="PROSITE" id="PS50989"/>
    </source>
</evidence>
<dbReference type="PANTHER" id="PTHR42853">
    <property type="entry name" value="ACETYL-COENZYME A CARBOXYLASE CARBOXYL TRANSFERASE SUBUNIT ALPHA"/>
    <property type="match status" value="1"/>
</dbReference>
<dbReference type="InterPro" id="IPR029045">
    <property type="entry name" value="ClpP/crotonase-like_dom_sf"/>
</dbReference>
<evidence type="ECO:0000256" key="1">
    <source>
        <dbReference type="ARBA" id="ARBA00004956"/>
    </source>
</evidence>
<keyword evidence="5 10" id="KW-0276">Fatty acid metabolism</keyword>
<dbReference type="NCBIfam" id="TIGR00513">
    <property type="entry name" value="accA"/>
    <property type="match status" value="1"/>
</dbReference>
<evidence type="ECO:0000256" key="3">
    <source>
        <dbReference type="ARBA" id="ARBA00022679"/>
    </source>
</evidence>
<evidence type="ECO:0000256" key="10">
    <source>
        <dbReference type="HAMAP-Rule" id="MF_00823"/>
    </source>
</evidence>
<evidence type="ECO:0000256" key="6">
    <source>
        <dbReference type="ARBA" id="ARBA00022840"/>
    </source>
</evidence>
<keyword evidence="2 10" id="KW-0444">Lipid biosynthesis</keyword>
<comment type="catalytic activity">
    <reaction evidence="9 10">
        <text>N(6)-carboxybiotinyl-L-lysyl-[protein] + acetyl-CoA = N(6)-biotinyl-L-lysyl-[protein] + malonyl-CoA</text>
        <dbReference type="Rhea" id="RHEA:54728"/>
        <dbReference type="Rhea" id="RHEA-COMP:10505"/>
        <dbReference type="Rhea" id="RHEA-COMP:10506"/>
        <dbReference type="ChEBI" id="CHEBI:57288"/>
        <dbReference type="ChEBI" id="CHEBI:57384"/>
        <dbReference type="ChEBI" id="CHEBI:83144"/>
        <dbReference type="ChEBI" id="CHEBI:83145"/>
        <dbReference type="EC" id="2.1.3.15"/>
    </reaction>
</comment>
<keyword evidence="7 10" id="KW-0443">Lipid metabolism</keyword>
<name>A0ABX8V055_9BACT</name>
<keyword evidence="8 10" id="KW-0275">Fatty acid biosynthesis</keyword>
<comment type="subunit">
    <text evidence="10">Acetyl-CoA carboxylase is a heterohexamer composed of biotin carboxyl carrier protein (AccB), biotin carboxylase (AccC) and two subunits each of ACCase subunit alpha (AccA) and ACCase subunit beta (AccD).</text>
</comment>
<evidence type="ECO:0000256" key="9">
    <source>
        <dbReference type="ARBA" id="ARBA00049152"/>
    </source>
</evidence>